<organism evidence="2 3">
    <name type="scientific">Solanum verrucosum</name>
    <dbReference type="NCBI Taxonomy" id="315347"/>
    <lineage>
        <taxon>Eukaryota</taxon>
        <taxon>Viridiplantae</taxon>
        <taxon>Streptophyta</taxon>
        <taxon>Embryophyta</taxon>
        <taxon>Tracheophyta</taxon>
        <taxon>Spermatophyta</taxon>
        <taxon>Magnoliopsida</taxon>
        <taxon>eudicotyledons</taxon>
        <taxon>Gunneridae</taxon>
        <taxon>Pentapetalae</taxon>
        <taxon>asterids</taxon>
        <taxon>lamiids</taxon>
        <taxon>Solanales</taxon>
        <taxon>Solanaceae</taxon>
        <taxon>Solanoideae</taxon>
        <taxon>Solaneae</taxon>
        <taxon>Solanum</taxon>
    </lineage>
</organism>
<feature type="compositionally biased region" description="Polar residues" evidence="1">
    <location>
        <begin position="36"/>
        <end position="48"/>
    </location>
</feature>
<name>A0AAF0UQV2_SOLVR</name>
<sequence>VLKEDPKLNLQDPKENPSWPKLGDLRKRTTPRRSIHTTWMASVGQSPTDHAPAPDHGPEAQSVNGLTIRESRASMAPVFVVLVRPSRGGLVEMMNGKFTFGDLNVVPWCGWWYGMLSIHCTRYSMRVI</sequence>
<gene>
    <name evidence="2" type="ORF">MTR67_043734</name>
</gene>
<feature type="non-terminal residue" evidence="2">
    <location>
        <position position="1"/>
    </location>
</feature>
<evidence type="ECO:0000313" key="2">
    <source>
        <dbReference type="EMBL" id="WMV50349.1"/>
    </source>
</evidence>
<evidence type="ECO:0000313" key="3">
    <source>
        <dbReference type="Proteomes" id="UP001234989"/>
    </source>
</evidence>
<keyword evidence="3" id="KW-1185">Reference proteome</keyword>
<reference evidence="2" key="1">
    <citation type="submission" date="2023-08" db="EMBL/GenBank/DDBJ databases">
        <title>A de novo genome assembly of Solanum verrucosum Schlechtendal, a Mexican diploid species geographically isolated from the other diploid A-genome species in potato relatives.</title>
        <authorList>
            <person name="Hosaka K."/>
        </authorList>
    </citation>
    <scope>NUCLEOTIDE SEQUENCE</scope>
    <source>
        <tissue evidence="2">Young leaves</tissue>
    </source>
</reference>
<feature type="compositionally biased region" description="Basic and acidic residues" evidence="1">
    <location>
        <begin position="1"/>
        <end position="15"/>
    </location>
</feature>
<dbReference type="Proteomes" id="UP001234989">
    <property type="component" value="Chromosome 10"/>
</dbReference>
<accession>A0AAF0UQV2</accession>
<evidence type="ECO:0000256" key="1">
    <source>
        <dbReference type="SAM" id="MobiDB-lite"/>
    </source>
</evidence>
<proteinExistence type="predicted"/>
<feature type="region of interest" description="Disordered" evidence="1">
    <location>
        <begin position="1"/>
        <end position="62"/>
    </location>
</feature>
<dbReference type="AlphaFoldDB" id="A0AAF0UQV2"/>
<dbReference type="EMBL" id="CP133621">
    <property type="protein sequence ID" value="WMV50349.1"/>
    <property type="molecule type" value="Genomic_DNA"/>
</dbReference>
<protein>
    <submittedName>
        <fullName evidence="2">Uncharacterized protein</fullName>
    </submittedName>
</protein>